<organism evidence="1">
    <name type="scientific">viral metagenome</name>
    <dbReference type="NCBI Taxonomy" id="1070528"/>
    <lineage>
        <taxon>unclassified sequences</taxon>
        <taxon>metagenomes</taxon>
        <taxon>organismal metagenomes</taxon>
    </lineage>
</organism>
<protein>
    <submittedName>
        <fullName evidence="1">Uncharacterized protein</fullName>
    </submittedName>
</protein>
<dbReference type="AlphaFoldDB" id="A0A6C0FB24"/>
<evidence type="ECO:0000313" key="1">
    <source>
        <dbReference type="EMBL" id="QHT38412.1"/>
    </source>
</evidence>
<sequence>MKTLSKGLALILIISIFTLFYCMQIPIIKESFTTKETLKSPCNKFKHHVNSITNRDIFPVLNDEEDFTNPQVADNEPSLDLPGLPPSDVHSLYTIKNKNPDILTGPKKLIE</sequence>
<dbReference type="EMBL" id="MN738829">
    <property type="protein sequence ID" value="QHT38412.1"/>
    <property type="molecule type" value="Genomic_DNA"/>
</dbReference>
<reference evidence="1" key="1">
    <citation type="journal article" date="2020" name="Nature">
        <title>Giant virus diversity and host interactions through global metagenomics.</title>
        <authorList>
            <person name="Schulz F."/>
            <person name="Roux S."/>
            <person name="Paez-Espino D."/>
            <person name="Jungbluth S."/>
            <person name="Walsh D.A."/>
            <person name="Denef V.J."/>
            <person name="McMahon K.D."/>
            <person name="Konstantinidis K.T."/>
            <person name="Eloe-Fadrosh E.A."/>
            <person name="Kyrpides N.C."/>
            <person name="Woyke T."/>
        </authorList>
    </citation>
    <scope>NUCLEOTIDE SEQUENCE</scope>
    <source>
        <strain evidence="1">GVMAG-S-ERX556101-89</strain>
    </source>
</reference>
<proteinExistence type="predicted"/>
<accession>A0A6C0FB24</accession>
<name>A0A6C0FB24_9ZZZZ</name>